<name>A0ABW9QQM6_9ACTN</name>
<evidence type="ECO:0000313" key="1">
    <source>
        <dbReference type="EMBL" id="MST31617.1"/>
    </source>
</evidence>
<proteinExistence type="predicted"/>
<sequence>MPGATSSYLPPVIVRVIAQSESFTRSIKKDMALLEAFGKQEANPQVGLNDKRFVSELGATKAELLSFARDVYNARLGADAAPLVAEIARMRAELRTLSPLDIKIDANIAAAEAKIAVLREQLAGLKTDALVGSMLGGMSGAEQLAMNRRVTSMWPVPVGGGDQGGGLGSILSPSLGAFLGLTGAAGIAGSGSILGKMLGGGAGGGLMSGLGFGGTFGLAKFGTLGSLLGFGPEHAIASGIGVGGSLLGAGIGGGLLGLGSMGVMGVGMGTDMAGLGQAAGDIRQTVAAQNALSQAIAVYG</sequence>
<reference evidence="1 2" key="1">
    <citation type="submission" date="2019-11" db="EMBL/GenBank/DDBJ databases">
        <title>Acidiferrimicrobium australis gen. nov., sp. nov., an acidophilic and obligately heterotrophic, member of the Actinobacteria that catalyses dissimilatory oxido- reduction of iron isolated from metal-rich acidic water in Chile.</title>
        <authorList>
            <person name="Gonzalez D."/>
            <person name="Huber K."/>
            <person name="Hedrich S."/>
            <person name="Rojas-Villalobos C."/>
            <person name="Quatrini R."/>
            <person name="Dinamarca M.A."/>
            <person name="Schwarz A."/>
            <person name="Canales C."/>
            <person name="Nancucheo I."/>
        </authorList>
    </citation>
    <scope>NUCLEOTIDE SEQUENCE [LARGE SCALE GENOMIC DNA]</scope>
    <source>
        <strain evidence="1 2">USS-CCA1</strain>
    </source>
</reference>
<evidence type="ECO:0000313" key="2">
    <source>
        <dbReference type="Proteomes" id="UP000437736"/>
    </source>
</evidence>
<keyword evidence="2" id="KW-1185">Reference proteome</keyword>
<comment type="caution">
    <text evidence="1">The sequence shown here is derived from an EMBL/GenBank/DDBJ whole genome shotgun (WGS) entry which is preliminary data.</text>
</comment>
<dbReference type="EMBL" id="WJHE01000107">
    <property type="protein sequence ID" value="MST31617.1"/>
    <property type="molecule type" value="Genomic_DNA"/>
</dbReference>
<protein>
    <submittedName>
        <fullName evidence="1">Uncharacterized protein</fullName>
    </submittedName>
</protein>
<dbReference type="Proteomes" id="UP000437736">
    <property type="component" value="Unassembled WGS sequence"/>
</dbReference>
<accession>A0ABW9QQM6</accession>
<gene>
    <name evidence="1" type="ORF">GHK86_02575</name>
</gene>
<feature type="non-terminal residue" evidence="1">
    <location>
        <position position="300"/>
    </location>
</feature>
<organism evidence="1 2">
    <name type="scientific">Acidiferrimicrobium australe</name>
    <dbReference type="NCBI Taxonomy" id="2664430"/>
    <lineage>
        <taxon>Bacteria</taxon>
        <taxon>Bacillati</taxon>
        <taxon>Actinomycetota</taxon>
        <taxon>Acidimicrobiia</taxon>
        <taxon>Acidimicrobiales</taxon>
        <taxon>Acidimicrobiaceae</taxon>
        <taxon>Acidiferrimicrobium</taxon>
    </lineage>
</organism>